<evidence type="ECO:0000256" key="1">
    <source>
        <dbReference type="ARBA" id="ARBA00001946"/>
    </source>
</evidence>
<dbReference type="SUPFAM" id="SSF55681">
    <property type="entry name" value="Class II aaRS and biotin synthetases"/>
    <property type="match status" value="1"/>
</dbReference>
<dbReference type="GO" id="GO:0009534">
    <property type="term" value="C:chloroplast thylakoid"/>
    <property type="evidence" value="ECO:0007669"/>
    <property type="project" value="TreeGrafter"/>
</dbReference>
<evidence type="ECO:0000256" key="7">
    <source>
        <dbReference type="ARBA" id="ARBA00022695"/>
    </source>
</evidence>
<evidence type="ECO:0000256" key="4">
    <source>
        <dbReference type="ARBA" id="ARBA00009747"/>
    </source>
</evidence>
<dbReference type="STRING" id="106549.A0A540MR36"/>
<evidence type="ECO:0000256" key="8">
    <source>
        <dbReference type="ARBA" id="ARBA00022723"/>
    </source>
</evidence>
<evidence type="ECO:0000256" key="13">
    <source>
        <dbReference type="ARBA" id="ARBA00031547"/>
    </source>
</evidence>
<dbReference type="PANTHER" id="PTHR32057">
    <property type="entry name" value="PROTEIN ADENYLYLTRANSFERASE SELO, MITOCHONDRIAL"/>
    <property type="match status" value="1"/>
</dbReference>
<dbReference type="Gene3D" id="3.30.930.10">
    <property type="entry name" value="Bira Bifunctional Protein, Domain 2"/>
    <property type="match status" value="1"/>
</dbReference>
<keyword evidence="10" id="KW-0067">ATP-binding</keyword>
<dbReference type="InterPro" id="IPR020605">
    <property type="entry name" value="Octanoyltransferase_CS"/>
</dbReference>
<keyword evidence="12" id="KW-0012">Acyltransferase</keyword>
<dbReference type="NCBIfam" id="TIGR00214">
    <property type="entry name" value="lipB"/>
    <property type="match status" value="1"/>
</dbReference>
<evidence type="ECO:0000256" key="9">
    <source>
        <dbReference type="ARBA" id="ARBA00022741"/>
    </source>
</evidence>
<proteinExistence type="inferred from homology"/>
<dbReference type="PROSITE" id="PS51733">
    <property type="entry name" value="BPL_LPL_CATALYTIC"/>
    <property type="match status" value="1"/>
</dbReference>
<comment type="similarity">
    <text evidence="4">Belongs to the SELO family.</text>
</comment>
<dbReference type="GO" id="GO:0046872">
    <property type="term" value="F:metal ion binding"/>
    <property type="evidence" value="ECO:0007669"/>
    <property type="project" value="UniProtKB-KW"/>
</dbReference>
<dbReference type="InterPro" id="IPR003846">
    <property type="entry name" value="SelO"/>
</dbReference>
<dbReference type="GO" id="GO:0005524">
    <property type="term" value="F:ATP binding"/>
    <property type="evidence" value="ECO:0007669"/>
    <property type="project" value="UniProtKB-KW"/>
</dbReference>
<dbReference type="Pfam" id="PF21948">
    <property type="entry name" value="LplA-B_cat"/>
    <property type="match status" value="1"/>
</dbReference>
<dbReference type="PROSITE" id="PS01313">
    <property type="entry name" value="LIPB"/>
    <property type="match status" value="1"/>
</dbReference>
<dbReference type="AlphaFoldDB" id="A0A540MR36"/>
<dbReference type="PANTHER" id="PTHR32057:SF14">
    <property type="entry name" value="PROTEIN ADENYLYLTRANSFERASE SELO, MITOCHONDRIAL"/>
    <property type="match status" value="1"/>
</dbReference>
<comment type="pathway">
    <text evidence="2">Protein modification; protein lipoylation via endogenous pathway; protein N(6)-(lipoyl)lysine from octanoyl-[acyl-carrier-protein]: step 1/2.</text>
</comment>
<dbReference type="GO" id="GO:0033819">
    <property type="term" value="F:lipoyl(octanoyl) transferase activity"/>
    <property type="evidence" value="ECO:0007669"/>
    <property type="project" value="UniProtKB-EC"/>
</dbReference>
<name>A0A540MR36_MALBA</name>
<dbReference type="Proteomes" id="UP000315295">
    <property type="component" value="Unassembled WGS sequence"/>
</dbReference>
<dbReference type="EMBL" id="VIEB01000199">
    <property type="protein sequence ID" value="TQE01259.1"/>
    <property type="molecule type" value="Genomic_DNA"/>
</dbReference>
<keyword evidence="6" id="KW-0808">Transferase</keyword>
<dbReference type="EC" id="2.3.1.181" evidence="5"/>
<evidence type="ECO:0000256" key="5">
    <source>
        <dbReference type="ARBA" id="ARBA00012334"/>
    </source>
</evidence>
<evidence type="ECO:0000256" key="6">
    <source>
        <dbReference type="ARBA" id="ARBA00022679"/>
    </source>
</evidence>
<evidence type="ECO:0000256" key="12">
    <source>
        <dbReference type="ARBA" id="ARBA00023315"/>
    </source>
</evidence>
<dbReference type="UniPathway" id="UPA00538">
    <property type="reaction ID" value="UER00592"/>
</dbReference>
<dbReference type="HAMAP" id="MF_00013">
    <property type="entry name" value="LipB"/>
    <property type="match status" value="1"/>
</dbReference>
<dbReference type="FunFam" id="3.30.930.10:FF:000063">
    <property type="entry name" value="Octanoyltransferase LIP2, mitochondrial"/>
    <property type="match status" value="1"/>
</dbReference>
<comment type="caution">
    <text evidence="15">The sequence shown here is derived from an EMBL/GenBank/DDBJ whole genome shotgun (WGS) entry which is preliminary data.</text>
</comment>
<evidence type="ECO:0000256" key="3">
    <source>
        <dbReference type="ARBA" id="ARBA00007907"/>
    </source>
</evidence>
<keyword evidence="8" id="KW-0479">Metal-binding</keyword>
<keyword evidence="9" id="KW-0547">Nucleotide-binding</keyword>
<keyword evidence="7" id="KW-0548">Nucleotidyltransferase</keyword>
<accession>A0A540MR36</accession>
<dbReference type="InterPro" id="IPR000544">
    <property type="entry name" value="Octanoyltransferase"/>
</dbReference>
<dbReference type="GO" id="GO:0009249">
    <property type="term" value="P:protein lipoylation"/>
    <property type="evidence" value="ECO:0007669"/>
    <property type="project" value="InterPro"/>
</dbReference>
<comment type="similarity">
    <text evidence="3">Belongs to the LipB family.</text>
</comment>
<dbReference type="Pfam" id="PF02696">
    <property type="entry name" value="SelO"/>
    <property type="match status" value="2"/>
</dbReference>
<feature type="domain" description="BPL/LPL catalytic" evidence="14">
    <location>
        <begin position="538"/>
        <end position="722"/>
    </location>
</feature>
<gene>
    <name evidence="15" type="ORF">C1H46_013166</name>
</gene>
<evidence type="ECO:0000259" key="14">
    <source>
        <dbReference type="PROSITE" id="PS51733"/>
    </source>
</evidence>
<dbReference type="CDD" id="cd16444">
    <property type="entry name" value="LipB"/>
    <property type="match status" value="1"/>
</dbReference>
<dbReference type="InterPro" id="IPR004143">
    <property type="entry name" value="BPL_LPL_catalytic"/>
</dbReference>
<keyword evidence="16" id="KW-1185">Reference proteome</keyword>
<dbReference type="GO" id="GO:0070733">
    <property type="term" value="F:AMPylase activity"/>
    <property type="evidence" value="ECO:0007669"/>
    <property type="project" value="TreeGrafter"/>
</dbReference>
<dbReference type="InterPro" id="IPR045864">
    <property type="entry name" value="aa-tRNA-synth_II/BPL/LPL"/>
</dbReference>
<reference evidence="15 16" key="1">
    <citation type="journal article" date="2019" name="G3 (Bethesda)">
        <title>Sequencing of a Wild Apple (Malus baccata) Genome Unravels the Differences Between Cultivated and Wild Apple Species Regarding Disease Resistance and Cold Tolerance.</title>
        <authorList>
            <person name="Chen X."/>
        </authorList>
    </citation>
    <scope>NUCLEOTIDE SEQUENCE [LARGE SCALE GENOMIC DNA]</scope>
    <source>
        <strain evidence="16">cv. Shandingzi</strain>
        <tissue evidence="15">Leaves</tissue>
    </source>
</reference>
<comment type="cofactor">
    <cofactor evidence="1">
        <name>Mg(2+)</name>
        <dbReference type="ChEBI" id="CHEBI:18420"/>
    </cofactor>
</comment>
<dbReference type="NCBIfam" id="NF010925">
    <property type="entry name" value="PRK14345.1"/>
    <property type="match status" value="1"/>
</dbReference>
<protein>
    <recommendedName>
        <fullName evidence="5">lipoyl(octanoyl) transferase</fullName>
        <ecNumber evidence="5">2.3.1.181</ecNumber>
    </recommendedName>
    <alternativeName>
        <fullName evidence="13">Selenoprotein O</fullName>
    </alternativeName>
</protein>
<evidence type="ECO:0000256" key="2">
    <source>
        <dbReference type="ARBA" id="ARBA00004821"/>
    </source>
</evidence>
<evidence type="ECO:0000256" key="11">
    <source>
        <dbReference type="ARBA" id="ARBA00022842"/>
    </source>
</evidence>
<keyword evidence="11" id="KW-0460">Magnesium</keyword>
<evidence type="ECO:0000256" key="10">
    <source>
        <dbReference type="ARBA" id="ARBA00022840"/>
    </source>
</evidence>
<sequence>MQIISHFSSLSSLPLPRLALSTALSFRRRPSKFPFYPSNHFEIPRLPLLACNLSSGRSQQQAPMDSPTPQAAASVDSVTHDFQNQSLASDGGDEKICKNESNGVSNTQRVRLKLEDLNWDNSFTRELPGDPRTDTIPREVLHACYTKVSPSAEVENPQLVAWSESVAEFLDLDPKELPYAQCYGGHQFGMWAGQLGDGRAITLGEVLNSKSERWELQLKGAGKTPYSRFADGLAVLRSSIREFLCSEAMHNLGIPTTRALCLVTTGKFVTRDMFYEHHFPHIENMSRSESLSFNTGNEEVLDLTSNKYAAWAVEVAERTASLVARWQGVGFTHGVLNTDNMSILGLTIDYGPFGFLDAFDPSYTPNTTDLPGRRYCFANQPDIGLWNIAQFTRTLVAAKLIDDKESNYAMERYGTKFMDDYQAIMTKKLGLPKYIKQLISKLLNNMAIDKVDYTNFFRLLSNIKADPNIPEEQLLNPLKAVLLDIGQERKEAWISWVKIYIEEEMRVPRSLEVLRMGSMSYLEALKLQEKLVADRKIHKIPDTLVSLQHPPTYTLGKRRTDHNLLIPETELKGIGAELHYTQRGGDITYHGPHQAILYPIIALRDMGLGARKYVEKLESTMIDLASLYGVKACPGNKCETGVWVGDRKIGAIGVRISYGITSHGLAFNIDPDLSYFKHIVPCGIANKDVTSLRRETDLALPTEEVVQDQLISCFARQFGYSDLVWKDATSVLSESGETE</sequence>
<organism evidence="15 16">
    <name type="scientific">Malus baccata</name>
    <name type="common">Siberian crab apple</name>
    <name type="synonym">Pyrus baccata</name>
    <dbReference type="NCBI Taxonomy" id="106549"/>
    <lineage>
        <taxon>Eukaryota</taxon>
        <taxon>Viridiplantae</taxon>
        <taxon>Streptophyta</taxon>
        <taxon>Embryophyta</taxon>
        <taxon>Tracheophyta</taxon>
        <taxon>Spermatophyta</taxon>
        <taxon>Magnoliopsida</taxon>
        <taxon>eudicotyledons</taxon>
        <taxon>Gunneridae</taxon>
        <taxon>Pentapetalae</taxon>
        <taxon>rosids</taxon>
        <taxon>fabids</taxon>
        <taxon>Rosales</taxon>
        <taxon>Rosaceae</taxon>
        <taxon>Amygdaloideae</taxon>
        <taxon>Maleae</taxon>
        <taxon>Malus</taxon>
    </lineage>
</organism>
<evidence type="ECO:0000313" key="16">
    <source>
        <dbReference type="Proteomes" id="UP000315295"/>
    </source>
</evidence>
<evidence type="ECO:0000313" key="15">
    <source>
        <dbReference type="EMBL" id="TQE01259.1"/>
    </source>
</evidence>